<evidence type="ECO:0008006" key="10">
    <source>
        <dbReference type="Google" id="ProtNLM"/>
    </source>
</evidence>
<reference evidence="8 9" key="1">
    <citation type="submission" date="2016-04" db="EMBL/GenBank/DDBJ databases">
        <title>Acidithiobacillus ferrooxidans genome sequencing and assembly.</title>
        <authorList>
            <person name="Zhou Z."/>
        </authorList>
    </citation>
    <scope>NUCLEOTIDE SEQUENCE [LARGE SCALE GENOMIC DNA]</scope>
    <source>
        <strain evidence="8 9">BY0502</strain>
    </source>
</reference>
<gene>
    <name evidence="8" type="ORF">A4H96_04400</name>
</gene>
<sequence>MMSQVGKLFLALGAANAGAAVALGAIGAHALKDRLSPKMMSVYHTGSQYHLYHALGLMLVGLLALQLPESSLMQWSGGFMLAGTVLFSGSLYLLAITGKGWLGAITPIGGLSLISAWIMLAVGVLQVG</sequence>
<dbReference type="Pfam" id="PF04241">
    <property type="entry name" value="DUF423"/>
    <property type="match status" value="1"/>
</dbReference>
<dbReference type="EMBL" id="LVXZ01000045">
    <property type="protein sequence ID" value="OAP92206.1"/>
    <property type="molecule type" value="Genomic_DNA"/>
</dbReference>
<proteinExistence type="inferred from homology"/>
<dbReference type="RefSeq" id="WP_064218464.1">
    <property type="nucleotide sequence ID" value="NZ_LVXZ01000045.1"/>
</dbReference>
<comment type="caution">
    <text evidence="8">The sequence shown here is derived from an EMBL/GenBank/DDBJ whole genome shotgun (WGS) entry which is preliminary data.</text>
</comment>
<evidence type="ECO:0000256" key="3">
    <source>
        <dbReference type="ARBA" id="ARBA00022692"/>
    </source>
</evidence>
<accession>A0A179BKG2</accession>
<dbReference type="InterPro" id="IPR006696">
    <property type="entry name" value="DUF423"/>
</dbReference>
<comment type="similarity">
    <text evidence="2">Belongs to the UPF0382 family.</text>
</comment>
<comment type="subcellular location">
    <subcellularLocation>
        <location evidence="1">Membrane</location>
        <topology evidence="1">Multi-pass membrane protein</topology>
    </subcellularLocation>
</comment>
<dbReference type="Proteomes" id="UP000078302">
    <property type="component" value="Unassembled WGS sequence"/>
</dbReference>
<feature type="chain" id="PRO_5008099373" description="DUF423 domain-containing protein" evidence="7">
    <location>
        <begin position="20"/>
        <end position="128"/>
    </location>
</feature>
<dbReference type="PANTHER" id="PTHR43461">
    <property type="entry name" value="TRANSMEMBRANE PROTEIN 256"/>
    <property type="match status" value="1"/>
</dbReference>
<keyword evidence="9" id="KW-1185">Reference proteome</keyword>
<dbReference type="OrthoDB" id="9802121at2"/>
<keyword evidence="4 6" id="KW-1133">Transmembrane helix</keyword>
<keyword evidence="7" id="KW-0732">Signal</keyword>
<evidence type="ECO:0000256" key="1">
    <source>
        <dbReference type="ARBA" id="ARBA00004141"/>
    </source>
</evidence>
<dbReference type="AlphaFoldDB" id="A0A179BKG2"/>
<evidence type="ECO:0000256" key="7">
    <source>
        <dbReference type="SAM" id="SignalP"/>
    </source>
</evidence>
<evidence type="ECO:0000256" key="5">
    <source>
        <dbReference type="ARBA" id="ARBA00023136"/>
    </source>
</evidence>
<dbReference type="GO" id="GO:0005886">
    <property type="term" value="C:plasma membrane"/>
    <property type="evidence" value="ECO:0007669"/>
    <property type="project" value="TreeGrafter"/>
</dbReference>
<keyword evidence="3 6" id="KW-0812">Transmembrane</keyword>
<feature type="transmembrane region" description="Helical" evidence="6">
    <location>
        <begin position="77"/>
        <end position="95"/>
    </location>
</feature>
<evidence type="ECO:0000313" key="8">
    <source>
        <dbReference type="EMBL" id="OAP92206.1"/>
    </source>
</evidence>
<evidence type="ECO:0000256" key="4">
    <source>
        <dbReference type="ARBA" id="ARBA00022989"/>
    </source>
</evidence>
<evidence type="ECO:0000313" key="9">
    <source>
        <dbReference type="Proteomes" id="UP000078302"/>
    </source>
</evidence>
<organism evidence="8 9">
    <name type="scientific">Acidithiobacillus ferrooxidans</name>
    <name type="common">Thiobacillus ferrooxidans</name>
    <dbReference type="NCBI Taxonomy" id="920"/>
    <lineage>
        <taxon>Bacteria</taxon>
        <taxon>Pseudomonadati</taxon>
        <taxon>Pseudomonadota</taxon>
        <taxon>Acidithiobacillia</taxon>
        <taxon>Acidithiobacillales</taxon>
        <taxon>Acidithiobacillaceae</taxon>
        <taxon>Acidithiobacillus</taxon>
    </lineage>
</organism>
<evidence type="ECO:0000256" key="6">
    <source>
        <dbReference type="SAM" id="Phobius"/>
    </source>
</evidence>
<keyword evidence="5 6" id="KW-0472">Membrane</keyword>
<dbReference type="PANTHER" id="PTHR43461:SF1">
    <property type="entry name" value="TRANSMEMBRANE PROTEIN 256"/>
    <property type="match status" value="1"/>
</dbReference>
<name>A0A179BKG2_ACIFR</name>
<protein>
    <recommendedName>
        <fullName evidence="10">DUF423 domain-containing protein</fullName>
    </recommendedName>
</protein>
<feature type="transmembrane region" description="Helical" evidence="6">
    <location>
        <begin position="48"/>
        <end position="65"/>
    </location>
</feature>
<evidence type="ECO:0000256" key="2">
    <source>
        <dbReference type="ARBA" id="ARBA00009694"/>
    </source>
</evidence>
<feature type="transmembrane region" description="Helical" evidence="6">
    <location>
        <begin position="101"/>
        <end position="125"/>
    </location>
</feature>
<feature type="signal peptide" evidence="7">
    <location>
        <begin position="1"/>
        <end position="19"/>
    </location>
</feature>